<organism evidence="7 8">
    <name type="scientific">Tenacibaculum vairaonense</name>
    <dbReference type="NCBI Taxonomy" id="3137860"/>
    <lineage>
        <taxon>Bacteria</taxon>
        <taxon>Pseudomonadati</taxon>
        <taxon>Bacteroidota</taxon>
        <taxon>Flavobacteriia</taxon>
        <taxon>Flavobacteriales</taxon>
        <taxon>Flavobacteriaceae</taxon>
        <taxon>Tenacibaculum</taxon>
    </lineage>
</organism>
<feature type="domain" description="Heparin-sulfate lyase N-terminal" evidence="6">
    <location>
        <begin position="90"/>
        <end position="320"/>
    </location>
</feature>
<dbReference type="EMBL" id="CAXJRC010000011">
    <property type="protein sequence ID" value="CAL2105885.1"/>
    <property type="molecule type" value="Genomic_DNA"/>
</dbReference>
<comment type="subcellular location">
    <subcellularLocation>
        <location evidence="1">Periplasm</location>
    </subcellularLocation>
</comment>
<evidence type="ECO:0000256" key="4">
    <source>
        <dbReference type="ARBA" id="ARBA00023239"/>
    </source>
</evidence>
<keyword evidence="2" id="KW-0732">Signal</keyword>
<keyword evidence="4" id="KW-0456">Lyase</keyword>
<dbReference type="Gene3D" id="2.70.98.70">
    <property type="match status" value="1"/>
</dbReference>
<sequence length="624" mass="73538">MIQKLKRIINLISNMGMRYVFFRVSYIVKSKIGWHKKVFPINPDSKEFITLEQWKENLPPFFFYGKKIKGLEVSKIQKLVDAVKSIKEGEYLFFNKEKINLGKNYNWITNPSTGFVYDAKKHWSEIQDISSEAGDIKYVWEKARFSFLYDLIRYDFHSKEDQSELVLAEIESFIDKNPVNQGPNYKCSQEISLRVLNWTFALYYYKDSNFLTSHLFAKIMNSIYWQVHHVYGNIHFSRISVRNNHAITETLMLYLSGKLFPFLPNVKKWSAKGKKWFEQEIEYQIYPDGTFLQFSMNYHRVTTQLLTWGIQLANLNEEKFKPVVYERAKKSLEFLTASSDPVTGQLPNYGSNDGALFFKLTDDDYRVYKSQLDDLRAVLYGKTFYNSQSVFWYGVQPENVAEEKRDEISIFENSGYYIIQEDDIKTFIRCGAYKDRPAQSDNLHLDIWVNGENLIRDSGSYKYNTDKEYLNYFNGCEGHNTLSIAGKDQMLKGGRFIWYYWVKKASAKLIKQHKSFNFEGQINAFKQLNKNIIHKRSISKELKSKEWLIKDSVTNSSRKIYQYWHLPLNKKDQIEITSTDALGNNLTPIIEEKWFSGYYGVKEASLRITFETNTNQFNTKIKVL</sequence>
<evidence type="ECO:0000259" key="6">
    <source>
        <dbReference type="Pfam" id="PF16889"/>
    </source>
</evidence>
<gene>
    <name evidence="7" type="ORF">T190115A13A_10041</name>
</gene>
<dbReference type="InterPro" id="IPR012480">
    <property type="entry name" value="Hepar_II_III_C"/>
</dbReference>
<feature type="domain" description="Heparinase II/III-like C-terminal" evidence="5">
    <location>
        <begin position="410"/>
        <end position="623"/>
    </location>
</feature>
<protein>
    <submittedName>
        <fullName evidence="7">Heparinase II/III-like protein</fullName>
    </submittedName>
</protein>
<dbReference type="RefSeq" id="WP_348737716.1">
    <property type="nucleotide sequence ID" value="NZ_CAXJRC010000011.1"/>
</dbReference>
<reference evidence="7 8" key="1">
    <citation type="submission" date="2024-05" db="EMBL/GenBank/DDBJ databases">
        <authorList>
            <person name="Duchaud E."/>
        </authorList>
    </citation>
    <scope>NUCLEOTIDE SEQUENCE [LARGE SCALE GENOMIC DNA]</scope>
    <source>
        <strain evidence="7">Ena-SAMPLE-TAB-13-05-2024-13:56:06:370-140305</strain>
    </source>
</reference>
<dbReference type="SUPFAM" id="SSF48230">
    <property type="entry name" value="Chondroitin AC/alginate lyase"/>
    <property type="match status" value="1"/>
</dbReference>
<comment type="caution">
    <text evidence="7">The sequence shown here is derived from an EMBL/GenBank/DDBJ whole genome shotgun (WGS) entry which is preliminary data.</text>
</comment>
<evidence type="ECO:0000313" key="8">
    <source>
        <dbReference type="Proteomes" id="UP001497602"/>
    </source>
</evidence>
<name>A0ABP1FBE6_9FLAO</name>
<evidence type="ECO:0000256" key="3">
    <source>
        <dbReference type="ARBA" id="ARBA00022764"/>
    </source>
</evidence>
<dbReference type="Pfam" id="PF16889">
    <property type="entry name" value="Hepar_II_III_N"/>
    <property type="match status" value="1"/>
</dbReference>
<dbReference type="Pfam" id="PF07940">
    <property type="entry name" value="Hepar_II_III_C"/>
    <property type="match status" value="1"/>
</dbReference>
<dbReference type="PANTHER" id="PTHR39210:SF1">
    <property type="entry name" value="HEPARIN-SULFATE LYASE"/>
    <property type="match status" value="1"/>
</dbReference>
<evidence type="ECO:0000256" key="1">
    <source>
        <dbReference type="ARBA" id="ARBA00004418"/>
    </source>
</evidence>
<accession>A0ABP1FBE6</accession>
<dbReference type="InterPro" id="IPR031680">
    <property type="entry name" value="Hepar_II_III_N"/>
</dbReference>
<dbReference type="Gene3D" id="1.50.10.100">
    <property type="entry name" value="Chondroitin AC/alginate lyase"/>
    <property type="match status" value="1"/>
</dbReference>
<evidence type="ECO:0000313" key="7">
    <source>
        <dbReference type="EMBL" id="CAL2105885.1"/>
    </source>
</evidence>
<proteinExistence type="predicted"/>
<dbReference type="PANTHER" id="PTHR39210">
    <property type="entry name" value="HEPARIN-SULFATE LYASE"/>
    <property type="match status" value="1"/>
</dbReference>
<evidence type="ECO:0000259" key="5">
    <source>
        <dbReference type="Pfam" id="PF07940"/>
    </source>
</evidence>
<dbReference type="Proteomes" id="UP001497602">
    <property type="component" value="Unassembled WGS sequence"/>
</dbReference>
<dbReference type="InterPro" id="IPR008929">
    <property type="entry name" value="Chondroitin_lyas"/>
</dbReference>
<keyword evidence="8" id="KW-1185">Reference proteome</keyword>
<keyword evidence="3" id="KW-0574">Periplasm</keyword>
<evidence type="ECO:0000256" key="2">
    <source>
        <dbReference type="ARBA" id="ARBA00022729"/>
    </source>
</evidence>